<evidence type="ECO:0000313" key="2">
    <source>
        <dbReference type="Proteomes" id="UP001597394"/>
    </source>
</evidence>
<dbReference type="InterPro" id="IPR005901">
    <property type="entry name" value="GLPGLI"/>
</dbReference>
<dbReference type="Pfam" id="PF09697">
    <property type="entry name" value="Porph_ging"/>
    <property type="match status" value="1"/>
</dbReference>
<dbReference type="NCBIfam" id="TIGR01200">
    <property type="entry name" value="GLPGLI"/>
    <property type="match status" value="1"/>
</dbReference>
<comment type="caution">
    <text evidence="1">The sequence shown here is derived from an EMBL/GenBank/DDBJ whole genome shotgun (WGS) entry which is preliminary data.</text>
</comment>
<organism evidence="1 2">
    <name type="scientific">Kaistella montana</name>
    <dbReference type="NCBI Taxonomy" id="1849733"/>
    <lineage>
        <taxon>Bacteria</taxon>
        <taxon>Pseudomonadati</taxon>
        <taxon>Bacteroidota</taxon>
        <taxon>Flavobacteriia</taxon>
        <taxon>Flavobacteriales</taxon>
        <taxon>Weeksellaceae</taxon>
        <taxon>Chryseobacterium group</taxon>
        <taxon>Kaistella</taxon>
    </lineage>
</organism>
<name>A0ABW5K9K8_9FLAO</name>
<dbReference type="EMBL" id="JBHULG010000002">
    <property type="protein sequence ID" value="MFD2545597.1"/>
    <property type="molecule type" value="Genomic_DNA"/>
</dbReference>
<gene>
    <name evidence="1" type="ORF">ACFSO8_09005</name>
</gene>
<dbReference type="RefSeq" id="WP_255929973.1">
    <property type="nucleotide sequence ID" value="NZ_JANFQP010000002.1"/>
</dbReference>
<reference evidence="2" key="1">
    <citation type="journal article" date="2019" name="Int. J. Syst. Evol. Microbiol.">
        <title>The Global Catalogue of Microorganisms (GCM) 10K type strain sequencing project: providing services to taxonomists for standard genome sequencing and annotation.</title>
        <authorList>
            <consortium name="The Broad Institute Genomics Platform"/>
            <consortium name="The Broad Institute Genome Sequencing Center for Infectious Disease"/>
            <person name="Wu L."/>
            <person name="Ma J."/>
        </authorList>
    </citation>
    <scope>NUCLEOTIDE SEQUENCE [LARGE SCALE GENOMIC DNA]</scope>
    <source>
        <strain evidence="2">KCTC 52204</strain>
    </source>
</reference>
<sequence>MQIWKKNIIFVFLVTYGIVFSQNKSFIYELEFRPSLIKESISKEKFVLDVVSRKSIFRTIDEKKSDSLFHTTNRFSFTTTSFKDFLSVTKDLELMNTHKYIHNFKNLYTIKIDEELHSKIEAETREILEMKTQKAEVSYGGRNWIAWFTNEVPISDGPYVFSGLPGLIIEIYDDKKDYHFSLVQIKNNDGNLYDKDKALPISWKQYEKLALDYYSDPYQRN</sequence>
<protein>
    <submittedName>
        <fullName evidence="1">GLPGLI family protein</fullName>
    </submittedName>
</protein>
<evidence type="ECO:0000313" key="1">
    <source>
        <dbReference type="EMBL" id="MFD2545597.1"/>
    </source>
</evidence>
<proteinExistence type="predicted"/>
<accession>A0ABW5K9K8</accession>
<keyword evidence="2" id="KW-1185">Reference proteome</keyword>
<dbReference type="Proteomes" id="UP001597394">
    <property type="component" value="Unassembled WGS sequence"/>
</dbReference>